<proteinExistence type="predicted"/>
<organism evidence="1 2">
    <name type="scientific">Panagrolaimus sp. PS1159</name>
    <dbReference type="NCBI Taxonomy" id="55785"/>
    <lineage>
        <taxon>Eukaryota</taxon>
        <taxon>Metazoa</taxon>
        <taxon>Ecdysozoa</taxon>
        <taxon>Nematoda</taxon>
        <taxon>Chromadorea</taxon>
        <taxon>Rhabditida</taxon>
        <taxon>Tylenchina</taxon>
        <taxon>Panagrolaimomorpha</taxon>
        <taxon>Panagrolaimoidea</taxon>
        <taxon>Panagrolaimidae</taxon>
        <taxon>Panagrolaimus</taxon>
    </lineage>
</organism>
<name>A0AC35GNZ8_9BILA</name>
<dbReference type="Proteomes" id="UP000887580">
    <property type="component" value="Unplaced"/>
</dbReference>
<evidence type="ECO:0000313" key="1">
    <source>
        <dbReference type="Proteomes" id="UP000887580"/>
    </source>
</evidence>
<accession>A0AC35GNZ8</accession>
<sequence length="452" mass="51043">MSTTTDNNHTSSNSSALVPPRIIQDVCFRFLEGVPQDYRKDNMRVFFEIEMAHWFYMDNYCDNQDFPDCKNIGFKDFSRLIFQQCGYLKSRSNQCDKLLDEFYLYKQHIPTNGAIMIDKSLEYVLLVQGYFASTNSWGFPKGKVNECEKPIDCAIREVLEETGYDITGKVNDKRSFSRYTNGKALTQLFVATDTEINFKFQPHANKEIRKIQWFRINTLPHDRNDFDSPAKVNMKPNNFYNVVPFVADILQFVKKEKIRRARKAKKELQQVNGKLNTVASQQSITSTAAQSFTGETFLKMFSAPIMSSPLASPSSSSTGSTSSEPKSDTILVYTAPKEEKQMKKPSASASATPHPPSQSPIQLDESPTNRCLPPRPASSASQKSPPSTFLSCEQATLAIQKLLNVKPSTLAEHGKSQTQPSLSISTTPQRFQKKSKKSPLRVNSTKNQSVFY</sequence>
<protein>
    <submittedName>
        <fullName evidence="2">Nudix hydrolase domain-containing protein</fullName>
    </submittedName>
</protein>
<evidence type="ECO:0000313" key="2">
    <source>
        <dbReference type="WBParaSite" id="PS1159_v2.g7343.t1"/>
    </source>
</evidence>
<reference evidence="2" key="1">
    <citation type="submission" date="2022-11" db="UniProtKB">
        <authorList>
            <consortium name="WormBaseParasite"/>
        </authorList>
    </citation>
    <scope>IDENTIFICATION</scope>
</reference>
<dbReference type="WBParaSite" id="PS1159_v2.g7343.t1">
    <property type="protein sequence ID" value="PS1159_v2.g7343.t1"/>
    <property type="gene ID" value="PS1159_v2.g7343"/>
</dbReference>